<feature type="region of interest" description="Disordered" evidence="1">
    <location>
        <begin position="89"/>
        <end position="114"/>
    </location>
</feature>
<sequence length="124" mass="13549">MQADLEIPRDLTLDALLEMNEAKVKETLRRCGASGDECGRLQYALTCLRKVTGLGTWGLPPSPLPGLVPLGLWPSLWWVMERGKRGPGFLGQPGKARVGCSQPPEKLSQGPQGSGSWWVWPGRI</sequence>
<dbReference type="PeptideAtlas" id="Q6ZNT2"/>
<dbReference type="InterPro" id="IPR013761">
    <property type="entry name" value="SAM/pointed_sf"/>
</dbReference>
<evidence type="ECO:0000256" key="1">
    <source>
        <dbReference type="SAM" id="MobiDB-lite"/>
    </source>
</evidence>
<proteinExistence type="evidence at transcript level"/>
<reference evidence="2" key="1">
    <citation type="submission" date="2003-07" db="EMBL/GenBank/DDBJ databases">
        <title>NEDO human cDNA sequencing project.</title>
        <authorList>
            <person name="Oshima A."/>
            <person name="Takahashi-Fujii A."/>
            <person name="Tanase T."/>
            <person name="Imose N."/>
            <person name="Takeuchi K."/>
            <person name="Arita M."/>
            <person name="Musashino K."/>
            <person name="Yuuki H."/>
            <person name="Hara H."/>
            <person name="Suzuki Y."/>
            <person name="Hata H."/>
            <person name="Nakagawa K."/>
            <person name="Mizuno S."/>
            <person name="Morinaga M."/>
            <person name="Kawamura M."/>
            <person name="Sugiyama T."/>
            <person name="Irie R."/>
            <person name="Otsuki T."/>
            <person name="Sato H."/>
            <person name="Nishikawa T."/>
            <person name="Sugiyama A."/>
            <person name="Kawakami B."/>
            <person name="Nagai K."/>
            <person name="Isogai T."/>
            <person name="Sugano S."/>
        </authorList>
    </citation>
    <scope>NUCLEOTIDE SEQUENCE</scope>
    <source>
        <tissue evidence="2">Synovial membrane</tissue>
    </source>
</reference>
<dbReference type="AlphaFoldDB" id="Q6ZNT2"/>
<organism evidence="2">
    <name type="scientific">Homo sapiens</name>
    <name type="common">Human</name>
    <dbReference type="NCBI Taxonomy" id="9606"/>
    <lineage>
        <taxon>Eukaryota</taxon>
        <taxon>Metazoa</taxon>
        <taxon>Chordata</taxon>
        <taxon>Craniata</taxon>
        <taxon>Vertebrata</taxon>
        <taxon>Euteleostomi</taxon>
        <taxon>Mammalia</taxon>
        <taxon>Eutheria</taxon>
        <taxon>Euarchontoglires</taxon>
        <taxon>Primates</taxon>
        <taxon>Haplorrhini</taxon>
        <taxon>Catarrhini</taxon>
        <taxon>Hominidae</taxon>
        <taxon>Homo</taxon>
    </lineage>
</organism>
<dbReference type="EMBL" id="AK130719">
    <property type="protein sequence ID" value="BAC85413.1"/>
    <property type="molecule type" value="mRNA"/>
</dbReference>
<name>Q6ZNT2_HUMAN</name>
<protein>
    <submittedName>
        <fullName evidence="2">cDNA FLJ27209 fis, clone SYN03476</fullName>
    </submittedName>
</protein>
<accession>Q6ZNT2</accession>
<dbReference type="Gene3D" id="1.10.150.50">
    <property type="entry name" value="Transcription Factor, Ets-1"/>
    <property type="match status" value="1"/>
</dbReference>
<evidence type="ECO:0000313" key="2">
    <source>
        <dbReference type="EMBL" id="BAC85413.1"/>
    </source>
</evidence>
<dbReference type="ProteomicsDB" id="68046"/>